<dbReference type="GO" id="GO:0017075">
    <property type="term" value="F:syntaxin-1 binding"/>
    <property type="evidence" value="ECO:0007669"/>
    <property type="project" value="TreeGrafter"/>
</dbReference>
<dbReference type="GO" id="GO:0042734">
    <property type="term" value="C:presynaptic membrane"/>
    <property type="evidence" value="ECO:0007669"/>
    <property type="project" value="TreeGrafter"/>
</dbReference>
<dbReference type="GO" id="GO:0035249">
    <property type="term" value="P:synaptic transmission, glutamatergic"/>
    <property type="evidence" value="ECO:0007669"/>
    <property type="project" value="TreeGrafter"/>
</dbReference>
<organism evidence="1 2">
    <name type="scientific">Heterorhabditis bacteriophora</name>
    <name type="common">Entomopathogenic nematode worm</name>
    <dbReference type="NCBI Taxonomy" id="37862"/>
    <lineage>
        <taxon>Eukaryota</taxon>
        <taxon>Metazoa</taxon>
        <taxon>Ecdysozoa</taxon>
        <taxon>Nematoda</taxon>
        <taxon>Chromadorea</taxon>
        <taxon>Rhabditida</taxon>
        <taxon>Rhabditina</taxon>
        <taxon>Rhabditomorpha</taxon>
        <taxon>Strongyloidea</taxon>
        <taxon>Heterorhabditidae</taxon>
        <taxon>Heterorhabditis</taxon>
    </lineage>
</organism>
<accession>A0A1I7XGZ7</accession>
<reference evidence="2" key="1">
    <citation type="submission" date="2016-11" db="UniProtKB">
        <authorList>
            <consortium name="WormBaseParasite"/>
        </authorList>
    </citation>
    <scope>IDENTIFICATION</scope>
</reference>
<name>A0A1I7XGZ7_HETBA</name>
<dbReference type="GO" id="GO:0099525">
    <property type="term" value="P:presynaptic dense core vesicle exocytosis"/>
    <property type="evidence" value="ECO:0007669"/>
    <property type="project" value="TreeGrafter"/>
</dbReference>
<dbReference type="Proteomes" id="UP000095283">
    <property type="component" value="Unplaced"/>
</dbReference>
<evidence type="ECO:0000313" key="2">
    <source>
        <dbReference type="WBParaSite" id="Hba_16961"/>
    </source>
</evidence>
<dbReference type="AlphaFoldDB" id="A0A1I7XGZ7"/>
<proteinExistence type="predicted"/>
<dbReference type="InterPro" id="IPR027080">
    <property type="entry name" value="Unc-13"/>
</dbReference>
<dbReference type="GO" id="GO:0098831">
    <property type="term" value="C:presynaptic active zone cytoplasmic component"/>
    <property type="evidence" value="ECO:0007669"/>
    <property type="project" value="TreeGrafter"/>
</dbReference>
<dbReference type="GO" id="GO:0005516">
    <property type="term" value="F:calmodulin binding"/>
    <property type="evidence" value="ECO:0007669"/>
    <property type="project" value="TreeGrafter"/>
</dbReference>
<dbReference type="PANTHER" id="PTHR10480:SF12">
    <property type="entry name" value="UNC-13, ISOFORM E"/>
    <property type="match status" value="1"/>
</dbReference>
<dbReference type="GO" id="GO:0016082">
    <property type="term" value="P:synaptic vesicle priming"/>
    <property type="evidence" value="ECO:0007669"/>
    <property type="project" value="TreeGrafter"/>
</dbReference>
<dbReference type="PANTHER" id="PTHR10480">
    <property type="entry name" value="PROTEIN UNC-13 HOMOLOG"/>
    <property type="match status" value="1"/>
</dbReference>
<protein>
    <submittedName>
        <fullName evidence="2">Ribonuc_red_lgN domain-containing protein</fullName>
    </submittedName>
</protein>
<dbReference type="WBParaSite" id="Hba_16961">
    <property type="protein sequence ID" value="Hba_16961"/>
    <property type="gene ID" value="Hba_16961"/>
</dbReference>
<evidence type="ECO:0000313" key="1">
    <source>
        <dbReference type="Proteomes" id="UP000095283"/>
    </source>
</evidence>
<keyword evidence="1" id="KW-1185">Reference proteome</keyword>
<dbReference type="GO" id="GO:0031594">
    <property type="term" value="C:neuromuscular junction"/>
    <property type="evidence" value="ECO:0007669"/>
    <property type="project" value="TreeGrafter"/>
</dbReference>
<dbReference type="GO" id="GO:0061789">
    <property type="term" value="P:dense core granule priming"/>
    <property type="evidence" value="ECO:0007669"/>
    <property type="project" value="TreeGrafter"/>
</dbReference>
<dbReference type="GO" id="GO:0043195">
    <property type="term" value="C:terminal bouton"/>
    <property type="evidence" value="ECO:0007669"/>
    <property type="project" value="TreeGrafter"/>
</dbReference>
<dbReference type="GO" id="GO:0016081">
    <property type="term" value="P:synaptic vesicle docking"/>
    <property type="evidence" value="ECO:0007669"/>
    <property type="project" value="TreeGrafter"/>
</dbReference>
<dbReference type="GO" id="GO:0030672">
    <property type="term" value="C:synaptic vesicle membrane"/>
    <property type="evidence" value="ECO:0007669"/>
    <property type="project" value="TreeGrafter"/>
</dbReference>
<sequence>MLLEVYRERRFMSTVLDANGNTAANAFYKSIDAAPNMNVARTKTSIPLVSELVLKTMATKRAQAGLANAAKTTFGDEELASIQFHFYF</sequence>
<dbReference type="GO" id="GO:0019992">
    <property type="term" value="F:diacylglycerol binding"/>
    <property type="evidence" value="ECO:0007669"/>
    <property type="project" value="InterPro"/>
</dbReference>